<feature type="region of interest" description="Disordered" evidence="1">
    <location>
        <begin position="422"/>
        <end position="445"/>
    </location>
</feature>
<dbReference type="Proteomes" id="UP001195769">
    <property type="component" value="Unassembled WGS sequence"/>
</dbReference>
<evidence type="ECO:0000313" key="2">
    <source>
        <dbReference type="EMBL" id="KAG1908194.1"/>
    </source>
</evidence>
<name>A0AAD4ENU5_9AGAM</name>
<dbReference type="RefSeq" id="XP_041233769.1">
    <property type="nucleotide sequence ID" value="XM_041365824.1"/>
</dbReference>
<feature type="compositionally biased region" description="Pro residues" evidence="1">
    <location>
        <begin position="83"/>
        <end position="92"/>
    </location>
</feature>
<proteinExistence type="predicted"/>
<organism evidence="2 3">
    <name type="scientific">Suillus fuscotomentosus</name>
    <dbReference type="NCBI Taxonomy" id="1912939"/>
    <lineage>
        <taxon>Eukaryota</taxon>
        <taxon>Fungi</taxon>
        <taxon>Dikarya</taxon>
        <taxon>Basidiomycota</taxon>
        <taxon>Agaricomycotina</taxon>
        <taxon>Agaricomycetes</taxon>
        <taxon>Agaricomycetidae</taxon>
        <taxon>Boletales</taxon>
        <taxon>Suillineae</taxon>
        <taxon>Suillaceae</taxon>
        <taxon>Suillus</taxon>
    </lineage>
</organism>
<protein>
    <submittedName>
        <fullName evidence="2">Uncharacterized protein</fullName>
    </submittedName>
</protein>
<accession>A0AAD4ENU5</accession>
<feature type="compositionally biased region" description="Low complexity" evidence="1">
    <location>
        <begin position="93"/>
        <end position="102"/>
    </location>
</feature>
<dbReference type="EMBL" id="JABBWK010000001">
    <property type="protein sequence ID" value="KAG1908194.1"/>
    <property type="molecule type" value="Genomic_DNA"/>
</dbReference>
<evidence type="ECO:0000256" key="1">
    <source>
        <dbReference type="SAM" id="MobiDB-lite"/>
    </source>
</evidence>
<keyword evidence="3" id="KW-1185">Reference proteome</keyword>
<dbReference type="GeneID" id="64660122"/>
<sequence>MSSTPPSQSGTGNIHNLHQYHHQYPQLPAHHQQPFIQHYLQMPHIPQHYPPPLQHQYYPLHFIHQPPYQQYLPMRLARMQPEVPAPEYPPTPELSQASSKAPASSQVSVRLRLNPEPCPGVFSFDIDIIMGDMKCGFRGETDMPWDDFKSRVLAYLDAPEEVQLVYKFMGDNSKASHLNNAEAFGIAMDRFCHKVSNACTRVIALEAKQTTTKAKKRTREDDIPPVTEEDSMQLKVYKQLECHIQCELHCGHCFIDCTNGYDNHHHLNHAKMTLWAKKIMQIPTSKTPSPPLLPQQCPFKFVPQIPSTTLPDYSKIGVLLALIDAKKPELRIRELETSLLDAGVVFLSQVMLLPKDVLSVIGDMGQKQARILCNYAKQIILLLLRLISSYEEPEAFSAGTQNKGKECAIKIEDDLWQEGESEYGSGEYNEYESNDKTEGGGEFLT</sequence>
<feature type="region of interest" description="Disordered" evidence="1">
    <location>
        <begin position="82"/>
        <end position="102"/>
    </location>
</feature>
<comment type="caution">
    <text evidence="2">The sequence shown here is derived from an EMBL/GenBank/DDBJ whole genome shotgun (WGS) entry which is preliminary data.</text>
</comment>
<dbReference type="AlphaFoldDB" id="A0AAD4ENU5"/>
<gene>
    <name evidence="2" type="ORF">F5891DRAFT_1179708</name>
</gene>
<evidence type="ECO:0000313" key="3">
    <source>
        <dbReference type="Proteomes" id="UP001195769"/>
    </source>
</evidence>
<reference evidence="2" key="1">
    <citation type="journal article" date="2020" name="New Phytol.">
        <title>Comparative genomics reveals dynamic genome evolution in host specialist ectomycorrhizal fungi.</title>
        <authorList>
            <person name="Lofgren L.A."/>
            <person name="Nguyen N.H."/>
            <person name="Vilgalys R."/>
            <person name="Ruytinx J."/>
            <person name="Liao H.L."/>
            <person name="Branco S."/>
            <person name="Kuo A."/>
            <person name="LaButti K."/>
            <person name="Lipzen A."/>
            <person name="Andreopoulos W."/>
            <person name="Pangilinan J."/>
            <person name="Riley R."/>
            <person name="Hundley H."/>
            <person name="Na H."/>
            <person name="Barry K."/>
            <person name="Grigoriev I.V."/>
            <person name="Stajich J.E."/>
            <person name="Kennedy P.G."/>
        </authorList>
    </citation>
    <scope>NUCLEOTIDE SEQUENCE</scope>
    <source>
        <strain evidence="2">FC203</strain>
    </source>
</reference>